<dbReference type="Gene3D" id="2.60.40.760">
    <property type="entry name" value="Expansin, cellulose-binding-like domain"/>
    <property type="match status" value="1"/>
</dbReference>
<evidence type="ECO:0000256" key="1">
    <source>
        <dbReference type="ARBA" id="ARBA00022729"/>
    </source>
</evidence>
<dbReference type="InterPro" id="IPR036749">
    <property type="entry name" value="Expansin_CBD_sf"/>
</dbReference>
<name>A0ABS1M0Q2_9NOCA</name>
<dbReference type="InterPro" id="IPR036908">
    <property type="entry name" value="RlpA-like_sf"/>
</dbReference>
<dbReference type="SUPFAM" id="SSF49590">
    <property type="entry name" value="PHL pollen allergen"/>
    <property type="match status" value="1"/>
</dbReference>
<evidence type="ECO:0000313" key="5">
    <source>
        <dbReference type="Proteomes" id="UP000602198"/>
    </source>
</evidence>
<dbReference type="Gene3D" id="2.40.40.10">
    <property type="entry name" value="RlpA-like domain"/>
    <property type="match status" value="1"/>
</dbReference>
<dbReference type="InterPro" id="IPR009009">
    <property type="entry name" value="RlpA-like_DPBB"/>
</dbReference>
<gene>
    <name evidence="4" type="ORF">JK358_06825</name>
</gene>
<feature type="region of interest" description="Disordered" evidence="2">
    <location>
        <begin position="25"/>
        <end position="47"/>
    </location>
</feature>
<dbReference type="Pfam" id="PF03330">
    <property type="entry name" value="DPBB_1"/>
    <property type="match status" value="1"/>
</dbReference>
<keyword evidence="1" id="KW-0732">Signal</keyword>
<comment type="caution">
    <text evidence="4">The sequence shown here is derived from an EMBL/GenBank/DDBJ whole genome shotgun (WGS) entry which is preliminary data.</text>
</comment>
<dbReference type="NCBIfam" id="NF041144">
    <property type="entry name" value="expansin_EXLX1"/>
    <property type="match status" value="1"/>
</dbReference>
<dbReference type="RefSeq" id="WP_201944936.1">
    <property type="nucleotide sequence ID" value="NZ_JAERRJ010000002.1"/>
</dbReference>
<organism evidence="4 5">
    <name type="scientific">Nocardia acididurans</name>
    <dbReference type="NCBI Taxonomy" id="2802282"/>
    <lineage>
        <taxon>Bacteria</taxon>
        <taxon>Bacillati</taxon>
        <taxon>Actinomycetota</taxon>
        <taxon>Actinomycetes</taxon>
        <taxon>Mycobacteriales</taxon>
        <taxon>Nocardiaceae</taxon>
        <taxon>Nocardia</taxon>
    </lineage>
</organism>
<feature type="domain" description="RlpA-like protein double-psi beta-barrel" evidence="3">
    <location>
        <begin position="87"/>
        <end position="139"/>
    </location>
</feature>
<dbReference type="InterPro" id="IPR049818">
    <property type="entry name" value="Expansin_EXLX1-like"/>
</dbReference>
<evidence type="ECO:0000259" key="3">
    <source>
        <dbReference type="Pfam" id="PF03330"/>
    </source>
</evidence>
<accession>A0ABS1M0Q2</accession>
<keyword evidence="5" id="KW-1185">Reference proteome</keyword>
<dbReference type="PANTHER" id="PTHR31836:SF21">
    <property type="entry name" value="EXPANSIN-LIKE PROTEIN 7"/>
    <property type="match status" value="1"/>
</dbReference>
<reference evidence="4 5" key="1">
    <citation type="submission" date="2021-01" db="EMBL/GenBank/DDBJ databases">
        <title>WGS of actinomycetes isolated from Thailand.</title>
        <authorList>
            <person name="Thawai C."/>
        </authorList>
    </citation>
    <scope>NUCLEOTIDE SEQUENCE [LARGE SCALE GENOMIC DNA]</scope>
    <source>
        <strain evidence="4 5">LPG 2</strain>
    </source>
</reference>
<dbReference type="Proteomes" id="UP000602198">
    <property type="component" value="Unassembled WGS sequence"/>
</dbReference>
<dbReference type="CDD" id="cd22272">
    <property type="entry name" value="DPBB_EXLX1-like"/>
    <property type="match status" value="1"/>
</dbReference>
<dbReference type="PANTHER" id="PTHR31836">
    <property type="match status" value="1"/>
</dbReference>
<evidence type="ECO:0000256" key="2">
    <source>
        <dbReference type="SAM" id="MobiDB-lite"/>
    </source>
</evidence>
<dbReference type="InterPro" id="IPR051477">
    <property type="entry name" value="Expansin_CellWall"/>
</dbReference>
<dbReference type="EMBL" id="JAERRJ010000002">
    <property type="protein sequence ID" value="MBL1074105.1"/>
    <property type="molecule type" value="Genomic_DNA"/>
</dbReference>
<sequence length="273" mass="28888">MTWAMWPQPAACRSAAPRTTVMTVPAPLPPSSVTAQQLPGSEPAPATERGEARYYAFSSGVACSLPDLPLDGFYVGVPTGEYDGSAPCGSYIDIDGPRGSVRAQIVDRCPGCAPHQYDLSRAAFEQIAHISDGVAQIRFTRVRDPNPAPELFYRVQPGSNADWLGLLVGGSGNPLGQVSLQPDHGGDPIPLRRGYDNVWSVSGAGPGPFTLVVTDDNNHIAWVSDVTSAPTELRYTGIRLYEEPVPEPVATVPTTPAPVVVTTVVPAPTVCED</sequence>
<protein>
    <recommendedName>
        <fullName evidence="3">RlpA-like protein double-psi beta-barrel domain-containing protein</fullName>
    </recommendedName>
</protein>
<dbReference type="SUPFAM" id="SSF50685">
    <property type="entry name" value="Barwin-like endoglucanases"/>
    <property type="match status" value="1"/>
</dbReference>
<proteinExistence type="predicted"/>
<evidence type="ECO:0000313" key="4">
    <source>
        <dbReference type="EMBL" id="MBL1074105.1"/>
    </source>
</evidence>